<gene>
    <name evidence="1" type="ORF">COW96_04870</name>
</gene>
<reference evidence="1 2" key="1">
    <citation type="submission" date="2017-09" db="EMBL/GenBank/DDBJ databases">
        <title>Depth-based differentiation of microbial function through sediment-hosted aquifers and enrichment of novel symbionts in the deep terrestrial subsurface.</title>
        <authorList>
            <person name="Probst A.J."/>
            <person name="Ladd B."/>
            <person name="Jarett J.K."/>
            <person name="Geller-Mcgrath D.E."/>
            <person name="Sieber C.M."/>
            <person name="Emerson J.B."/>
            <person name="Anantharaman K."/>
            <person name="Thomas B.C."/>
            <person name="Malmstrom R."/>
            <person name="Stieglmeier M."/>
            <person name="Klingl A."/>
            <person name="Woyke T."/>
            <person name="Ryan C.M."/>
            <person name="Banfield J.F."/>
        </authorList>
    </citation>
    <scope>NUCLEOTIDE SEQUENCE [LARGE SCALE GENOMIC DNA]</scope>
    <source>
        <strain evidence="1">CG22_combo_CG10-13_8_21_14_all_33_16</strain>
    </source>
</reference>
<sequence length="386" mass="44455">MNGNPEVKNTSQVQFIIVSNTKKPILQEKVIQCGAVLKGDEEQFGIGCEPINKNEPNRRSDVLKALGEEGTKAVCKIPKFINFDGLDKKAPEASLMRLCNETGTENVPQLLGEGMVDYDPNIEMFNTGQQTNKRPYMLVEDVSDYADHRLYYNLPISEQINYTKQELRTIYELLQKTGIAYKDYDDAIWVDKKTSLPIVRLIDFSEEKSMGIPLSVESIMSLAKSFSYLLQPSHEEAIESNVITNLREQRTLVEQYASKLKKHGQLNSEANSTLSYTLNEKNIQKYLNLLKKEIRKKREAEKINQITSAINRATILSLRSKEFHFTSAEDSFVREYRYNLTSLSRLKGLIKLDFDSAMELFYQRRNSYRPTISPSNIRRKNKNEIY</sequence>
<comment type="caution">
    <text evidence="1">The sequence shown here is derived from an EMBL/GenBank/DDBJ whole genome shotgun (WGS) entry which is preliminary data.</text>
</comment>
<organism evidence="1 2">
    <name type="scientific">Candidatus Roizmanbacteria bacterium CG22_combo_CG10-13_8_21_14_all_33_16</name>
    <dbReference type="NCBI Taxonomy" id="1974859"/>
    <lineage>
        <taxon>Bacteria</taxon>
        <taxon>Candidatus Roizmaniibacteriota</taxon>
    </lineage>
</organism>
<proteinExistence type="predicted"/>
<dbReference type="EMBL" id="PCTD01000212">
    <property type="protein sequence ID" value="PIP64027.1"/>
    <property type="molecule type" value="Genomic_DNA"/>
</dbReference>
<accession>A0A2H0C2A4</accession>
<name>A0A2H0C2A4_9BACT</name>
<dbReference type="Proteomes" id="UP000230802">
    <property type="component" value="Unassembled WGS sequence"/>
</dbReference>
<dbReference type="AlphaFoldDB" id="A0A2H0C2A4"/>
<protein>
    <submittedName>
        <fullName evidence="1">Uncharacterized protein</fullName>
    </submittedName>
</protein>
<evidence type="ECO:0000313" key="1">
    <source>
        <dbReference type="EMBL" id="PIP64027.1"/>
    </source>
</evidence>
<evidence type="ECO:0000313" key="2">
    <source>
        <dbReference type="Proteomes" id="UP000230802"/>
    </source>
</evidence>